<feature type="compositionally biased region" description="Acidic residues" evidence="1">
    <location>
        <begin position="106"/>
        <end position="115"/>
    </location>
</feature>
<dbReference type="AlphaFoldDB" id="A0A0L6VSJ7"/>
<dbReference type="OrthoDB" id="1872379at2759"/>
<keyword evidence="3" id="KW-1185">Reference proteome</keyword>
<organism evidence="2 3">
    <name type="scientific">Puccinia sorghi</name>
    <dbReference type="NCBI Taxonomy" id="27349"/>
    <lineage>
        <taxon>Eukaryota</taxon>
        <taxon>Fungi</taxon>
        <taxon>Dikarya</taxon>
        <taxon>Basidiomycota</taxon>
        <taxon>Pucciniomycotina</taxon>
        <taxon>Pucciniomycetes</taxon>
        <taxon>Pucciniales</taxon>
        <taxon>Pucciniaceae</taxon>
        <taxon>Puccinia</taxon>
    </lineage>
</organism>
<proteinExistence type="predicted"/>
<dbReference type="Proteomes" id="UP000037035">
    <property type="component" value="Unassembled WGS sequence"/>
</dbReference>
<dbReference type="InterPro" id="IPR052769">
    <property type="entry name" value="TPR_domain_protein"/>
</dbReference>
<dbReference type="SMART" id="SM00028">
    <property type="entry name" value="TPR"/>
    <property type="match status" value="2"/>
</dbReference>
<feature type="region of interest" description="Disordered" evidence="1">
    <location>
        <begin position="1"/>
        <end position="48"/>
    </location>
</feature>
<name>A0A0L6VSJ7_9BASI</name>
<evidence type="ECO:0008006" key="4">
    <source>
        <dbReference type="Google" id="ProtNLM"/>
    </source>
</evidence>
<evidence type="ECO:0000256" key="1">
    <source>
        <dbReference type="SAM" id="MobiDB-lite"/>
    </source>
</evidence>
<reference evidence="2 3" key="1">
    <citation type="submission" date="2015-08" db="EMBL/GenBank/DDBJ databases">
        <title>Next Generation Sequencing and Analysis of the Genome of Puccinia sorghi L Schw, the Causal Agent of Maize Common Rust.</title>
        <authorList>
            <person name="Rochi L."/>
            <person name="Burguener G."/>
            <person name="Darino M."/>
            <person name="Turjanski A."/>
            <person name="Kreff E."/>
            <person name="Dieguez M.J."/>
            <person name="Sacco F."/>
        </authorList>
    </citation>
    <scope>NUCLEOTIDE SEQUENCE [LARGE SCALE GENOMIC DNA]</scope>
    <source>
        <strain evidence="2 3">RO10H11247</strain>
    </source>
</reference>
<feature type="region of interest" description="Disordered" evidence="1">
    <location>
        <begin position="86"/>
        <end position="145"/>
    </location>
</feature>
<dbReference type="SUPFAM" id="SSF48452">
    <property type="entry name" value="TPR-like"/>
    <property type="match status" value="1"/>
</dbReference>
<dbReference type="PANTHER" id="PTHR46014:SF1">
    <property type="entry name" value="TETRATRICOPEPTIDE REPEAT PROTEIN 1"/>
    <property type="match status" value="1"/>
</dbReference>
<evidence type="ECO:0000313" key="3">
    <source>
        <dbReference type="Proteomes" id="UP000037035"/>
    </source>
</evidence>
<dbReference type="EMBL" id="LAVV01001999">
    <property type="protein sequence ID" value="KNZ63165.1"/>
    <property type="molecule type" value="Genomic_DNA"/>
</dbReference>
<evidence type="ECO:0000313" key="2">
    <source>
        <dbReference type="EMBL" id="KNZ63165.1"/>
    </source>
</evidence>
<dbReference type="Gene3D" id="1.25.40.10">
    <property type="entry name" value="Tetratricopeptide repeat domain"/>
    <property type="match status" value="1"/>
</dbReference>
<protein>
    <recommendedName>
        <fullName evidence="4">TPR-like protein</fullName>
    </recommendedName>
</protein>
<dbReference type="VEuPathDB" id="FungiDB:VP01_117g8"/>
<dbReference type="STRING" id="27349.A0A0L6VSJ7"/>
<feature type="compositionally biased region" description="Polar residues" evidence="1">
    <location>
        <begin position="119"/>
        <end position="130"/>
    </location>
</feature>
<dbReference type="PANTHER" id="PTHR46014">
    <property type="entry name" value="TETRATRICOPEPTIDE REPEAT PROTEIN 1"/>
    <property type="match status" value="1"/>
</dbReference>
<accession>A0A0L6VSJ7</accession>
<dbReference type="InterPro" id="IPR019734">
    <property type="entry name" value="TPR_rpt"/>
</dbReference>
<gene>
    <name evidence="2" type="ORF">VP01_117g8</name>
</gene>
<feature type="compositionally biased region" description="Basic and acidic residues" evidence="1">
    <location>
        <begin position="95"/>
        <end position="105"/>
    </location>
</feature>
<sequence length="285" mass="31328">MNNNFEIGNRFEELPAVPEPSPSASSGESKDLFQQQQASPADEDLDPLEKMLLEANALKELGNSEFQKKRWQPALIKYSEALAALPLRPLPKPATKSEDGPPKDEFSDDDDDTIENEGTHTTSLGNTFASETHPDPSPLQSSNEPRVSRLRSILNANTAACYLKSEDWQSALQACEASLKDDPNYVKALHRRAQANEKLGTWASLQASLDDYNAISKLPDIPAALVKEVKMGQARLPPLIAHRADADKAEMMAKLKDLGNTVLGKFGMSTDNFKFTPKEELQAIP</sequence>
<comment type="caution">
    <text evidence="2">The sequence shown here is derived from an EMBL/GenBank/DDBJ whole genome shotgun (WGS) entry which is preliminary data.</text>
</comment>
<dbReference type="InterPro" id="IPR011990">
    <property type="entry name" value="TPR-like_helical_dom_sf"/>
</dbReference>